<sequence length="135" mass="15576">MDYKQTKAYLPRIHRSRQMDEDLRESYCHLEGLLFCEGRFVTLSFIEANNMLLSFCAIDISRNPTKEKGKRVAFPSACSSSSSSSGDSEAPSFLEFYKELPNNENLTNVQREKRGMFKCLNHYSGTIPKYLKKQK</sequence>
<dbReference type="EMBL" id="BKCJ010101536">
    <property type="protein sequence ID" value="GEX32134.1"/>
    <property type="molecule type" value="Genomic_DNA"/>
</dbReference>
<dbReference type="AlphaFoldDB" id="A0A699H3X5"/>
<evidence type="ECO:0000313" key="1">
    <source>
        <dbReference type="EMBL" id="GEX32134.1"/>
    </source>
</evidence>
<gene>
    <name evidence="1" type="ORF">Tci_304109</name>
</gene>
<accession>A0A699H3X5</accession>
<reference evidence="1" key="1">
    <citation type="journal article" date="2019" name="Sci. Rep.">
        <title>Draft genome of Tanacetum cinerariifolium, the natural source of mosquito coil.</title>
        <authorList>
            <person name="Yamashiro T."/>
            <person name="Shiraishi A."/>
            <person name="Satake H."/>
            <person name="Nakayama K."/>
        </authorList>
    </citation>
    <scope>NUCLEOTIDE SEQUENCE</scope>
</reference>
<name>A0A699H3X5_TANCI</name>
<protein>
    <submittedName>
        <fullName evidence="1">Uncharacterized protein</fullName>
    </submittedName>
</protein>
<comment type="caution">
    <text evidence="1">The sequence shown here is derived from an EMBL/GenBank/DDBJ whole genome shotgun (WGS) entry which is preliminary data.</text>
</comment>
<organism evidence="1">
    <name type="scientific">Tanacetum cinerariifolium</name>
    <name type="common">Dalmatian daisy</name>
    <name type="synonym">Chrysanthemum cinerariifolium</name>
    <dbReference type="NCBI Taxonomy" id="118510"/>
    <lineage>
        <taxon>Eukaryota</taxon>
        <taxon>Viridiplantae</taxon>
        <taxon>Streptophyta</taxon>
        <taxon>Embryophyta</taxon>
        <taxon>Tracheophyta</taxon>
        <taxon>Spermatophyta</taxon>
        <taxon>Magnoliopsida</taxon>
        <taxon>eudicotyledons</taxon>
        <taxon>Gunneridae</taxon>
        <taxon>Pentapetalae</taxon>
        <taxon>asterids</taxon>
        <taxon>campanulids</taxon>
        <taxon>Asterales</taxon>
        <taxon>Asteraceae</taxon>
        <taxon>Asteroideae</taxon>
        <taxon>Anthemideae</taxon>
        <taxon>Anthemidinae</taxon>
        <taxon>Tanacetum</taxon>
    </lineage>
</organism>
<proteinExistence type="predicted"/>